<dbReference type="GO" id="GO:0005634">
    <property type="term" value="C:nucleus"/>
    <property type="evidence" value="ECO:0007669"/>
    <property type="project" value="UniProtKB-SubCell"/>
</dbReference>
<feature type="compositionally biased region" description="Basic and acidic residues" evidence="11">
    <location>
        <begin position="358"/>
        <end position="372"/>
    </location>
</feature>
<feature type="region of interest" description="Disordered" evidence="11">
    <location>
        <begin position="175"/>
        <end position="229"/>
    </location>
</feature>
<dbReference type="InterPro" id="IPR050274">
    <property type="entry name" value="Nuclear_hormone_rcpt_NR2"/>
</dbReference>
<dbReference type="PRINTS" id="PR00398">
    <property type="entry name" value="STRDHORMONER"/>
</dbReference>
<dbReference type="AlphaFoldDB" id="A0A7M7KR22"/>
<dbReference type="PROSITE" id="PS51843">
    <property type="entry name" value="NR_LBD"/>
    <property type="match status" value="1"/>
</dbReference>
<dbReference type="PROSITE" id="PS00031">
    <property type="entry name" value="NUCLEAR_REC_DBD_1"/>
    <property type="match status" value="1"/>
</dbReference>
<comment type="subcellular location">
    <subcellularLocation>
        <location evidence="10">Nucleus</location>
    </subcellularLocation>
</comment>
<dbReference type="SUPFAM" id="SSF48508">
    <property type="entry name" value="Nuclear receptor ligand-binding domain"/>
    <property type="match status" value="1"/>
</dbReference>
<evidence type="ECO:0000256" key="8">
    <source>
        <dbReference type="ARBA" id="ARBA00023170"/>
    </source>
</evidence>
<keyword evidence="5 10" id="KW-0805">Transcription regulation</keyword>
<protein>
    <submittedName>
        <fullName evidence="14">Uncharacterized protein</fullName>
    </submittedName>
</protein>
<dbReference type="FunFam" id="3.30.50.10:FF:000030">
    <property type="entry name" value="Nuclear Hormone Receptor family"/>
    <property type="match status" value="1"/>
</dbReference>
<dbReference type="OrthoDB" id="5771769at2759"/>
<evidence type="ECO:0000259" key="13">
    <source>
        <dbReference type="PROSITE" id="PS51843"/>
    </source>
</evidence>
<dbReference type="Gene3D" id="1.10.565.10">
    <property type="entry name" value="Retinoid X Receptor"/>
    <property type="match status" value="1"/>
</dbReference>
<dbReference type="Proteomes" id="UP000594260">
    <property type="component" value="Unplaced"/>
</dbReference>
<evidence type="ECO:0000313" key="14">
    <source>
        <dbReference type="EnsemblMetazoa" id="XP_022667472"/>
    </source>
</evidence>
<evidence type="ECO:0000256" key="7">
    <source>
        <dbReference type="ARBA" id="ARBA00023163"/>
    </source>
</evidence>
<keyword evidence="15" id="KW-1185">Reference proteome</keyword>
<proteinExistence type="inferred from homology"/>
<dbReference type="Pfam" id="PF00104">
    <property type="entry name" value="Hormone_recep"/>
    <property type="match status" value="1"/>
</dbReference>
<keyword evidence="2 10" id="KW-0479">Metal-binding</keyword>
<dbReference type="Pfam" id="PF00105">
    <property type="entry name" value="zf-C4"/>
    <property type="match status" value="1"/>
</dbReference>
<dbReference type="PROSITE" id="PS51030">
    <property type="entry name" value="NUCLEAR_REC_DBD_2"/>
    <property type="match status" value="1"/>
</dbReference>
<evidence type="ECO:0000256" key="4">
    <source>
        <dbReference type="ARBA" id="ARBA00022833"/>
    </source>
</evidence>
<feature type="compositionally biased region" description="Polar residues" evidence="11">
    <location>
        <begin position="373"/>
        <end position="382"/>
    </location>
</feature>
<dbReference type="InterPro" id="IPR001723">
    <property type="entry name" value="Nuclear_hrmn_rcpt"/>
</dbReference>
<name>A0A7M7KR22_VARDE</name>
<comment type="similarity">
    <text evidence="1 10">Belongs to the nuclear hormone receptor family.</text>
</comment>
<dbReference type="InterPro" id="IPR013088">
    <property type="entry name" value="Znf_NHR/GATA"/>
</dbReference>
<dbReference type="GO" id="GO:0043565">
    <property type="term" value="F:sequence-specific DNA binding"/>
    <property type="evidence" value="ECO:0007669"/>
    <property type="project" value="InterPro"/>
</dbReference>
<dbReference type="RefSeq" id="XP_022667472.1">
    <property type="nucleotide sequence ID" value="XM_022811737.1"/>
</dbReference>
<keyword evidence="3 10" id="KW-0863">Zinc-finger</keyword>
<evidence type="ECO:0000256" key="9">
    <source>
        <dbReference type="ARBA" id="ARBA00023242"/>
    </source>
</evidence>
<dbReference type="InterPro" id="IPR000536">
    <property type="entry name" value="Nucl_hrmn_rcpt_lig-bd"/>
</dbReference>
<dbReference type="GO" id="GO:0008270">
    <property type="term" value="F:zinc ion binding"/>
    <property type="evidence" value="ECO:0007669"/>
    <property type="project" value="UniProtKB-KW"/>
</dbReference>
<sequence length="441" mass="48451">MLPLARHTTSPGIATQLNKEREPLCRVCGDRASGRHYGVASCDGCRGFFKRSVRRNLHYACKEGGLCVVDVARRNQCQACRLKKCLAVNMRREGISVQHERAPRSGPRRRLLDSISNLAFPLAATTELPLPSSAVYAAYQLLNRPPPSLTDASPTAISLWSETAVELVNTNGKGAEEGHTRQELSLSPLQAASPERDAEKSPSSRDGKSPVASLPSANPFVSHPAPDENPQESAAKLLFCTMRWTRSMPAFQQLTCPDQTLLVEHSWAEVFLCTAAQSRFELPTHGCIVNEPASSASRKQLHILRETLHQLITMETDETEFACLKALALFRPELPGLYDVAHVERVQEQTLEALAAHEASRKSANRQDRQENRQGSASSPAEDSQRGLAALSISRAHRLLLLLGALRSARTSLLEDVYFRSTIGPVPIERILCDVLQSQSA</sequence>
<dbReference type="InParanoid" id="A0A7M7KR22"/>
<dbReference type="GO" id="GO:0003700">
    <property type="term" value="F:DNA-binding transcription factor activity"/>
    <property type="evidence" value="ECO:0007669"/>
    <property type="project" value="InterPro"/>
</dbReference>
<reference evidence="14" key="1">
    <citation type="submission" date="2021-01" db="UniProtKB">
        <authorList>
            <consortium name="EnsemblMetazoa"/>
        </authorList>
    </citation>
    <scope>IDENTIFICATION</scope>
</reference>
<dbReference type="SUPFAM" id="SSF57716">
    <property type="entry name" value="Glucocorticoid receptor-like (DNA-binding domain)"/>
    <property type="match status" value="1"/>
</dbReference>
<evidence type="ECO:0000256" key="3">
    <source>
        <dbReference type="ARBA" id="ARBA00022771"/>
    </source>
</evidence>
<evidence type="ECO:0000256" key="2">
    <source>
        <dbReference type="ARBA" id="ARBA00022723"/>
    </source>
</evidence>
<feature type="domain" description="Nuclear receptor" evidence="12">
    <location>
        <begin position="22"/>
        <end position="97"/>
    </location>
</feature>
<dbReference type="SMART" id="SM00430">
    <property type="entry name" value="HOLI"/>
    <property type="match status" value="1"/>
</dbReference>
<dbReference type="OMA" id="PRLYAAH"/>
<keyword evidence="9 10" id="KW-0539">Nucleus</keyword>
<keyword evidence="7 10" id="KW-0804">Transcription</keyword>
<dbReference type="InterPro" id="IPR035500">
    <property type="entry name" value="NHR-like_dom_sf"/>
</dbReference>
<dbReference type="EnsemblMetazoa" id="XM_022811737">
    <property type="protein sequence ID" value="XP_022667472"/>
    <property type="gene ID" value="LOC111252988"/>
</dbReference>
<dbReference type="Gene3D" id="3.30.50.10">
    <property type="entry name" value="Erythroid Transcription Factor GATA-1, subunit A"/>
    <property type="match status" value="1"/>
</dbReference>
<organism evidence="14 15">
    <name type="scientific">Varroa destructor</name>
    <name type="common">Honeybee mite</name>
    <dbReference type="NCBI Taxonomy" id="109461"/>
    <lineage>
        <taxon>Eukaryota</taxon>
        <taxon>Metazoa</taxon>
        <taxon>Ecdysozoa</taxon>
        <taxon>Arthropoda</taxon>
        <taxon>Chelicerata</taxon>
        <taxon>Arachnida</taxon>
        <taxon>Acari</taxon>
        <taxon>Parasitiformes</taxon>
        <taxon>Mesostigmata</taxon>
        <taxon>Gamasina</taxon>
        <taxon>Dermanyssoidea</taxon>
        <taxon>Varroidae</taxon>
        <taxon>Varroa</taxon>
    </lineage>
</organism>
<evidence type="ECO:0000256" key="10">
    <source>
        <dbReference type="RuleBase" id="RU004334"/>
    </source>
</evidence>
<keyword evidence="4 10" id="KW-0862">Zinc</keyword>
<dbReference type="PANTHER" id="PTHR24083">
    <property type="entry name" value="NUCLEAR HORMONE RECEPTOR"/>
    <property type="match status" value="1"/>
</dbReference>
<evidence type="ECO:0000313" key="15">
    <source>
        <dbReference type="Proteomes" id="UP000594260"/>
    </source>
</evidence>
<evidence type="ECO:0000256" key="1">
    <source>
        <dbReference type="ARBA" id="ARBA00005993"/>
    </source>
</evidence>
<dbReference type="InterPro" id="IPR001628">
    <property type="entry name" value="Znf_hrmn_rcpt"/>
</dbReference>
<evidence type="ECO:0000256" key="5">
    <source>
        <dbReference type="ARBA" id="ARBA00023015"/>
    </source>
</evidence>
<dbReference type="SMART" id="SM00399">
    <property type="entry name" value="ZnF_C4"/>
    <property type="match status" value="1"/>
</dbReference>
<feature type="region of interest" description="Disordered" evidence="11">
    <location>
        <begin position="356"/>
        <end position="384"/>
    </location>
</feature>
<evidence type="ECO:0000256" key="6">
    <source>
        <dbReference type="ARBA" id="ARBA00023125"/>
    </source>
</evidence>
<accession>A0A7M7KR22</accession>
<dbReference type="GeneID" id="111252988"/>
<dbReference type="CDD" id="cd07164">
    <property type="entry name" value="NR_DBD_PNR_like_1"/>
    <property type="match status" value="1"/>
</dbReference>
<evidence type="ECO:0000259" key="12">
    <source>
        <dbReference type="PROSITE" id="PS51030"/>
    </source>
</evidence>
<dbReference type="PRINTS" id="PR00047">
    <property type="entry name" value="STROIDFINGER"/>
</dbReference>
<evidence type="ECO:0000256" key="11">
    <source>
        <dbReference type="SAM" id="MobiDB-lite"/>
    </source>
</evidence>
<feature type="compositionally biased region" description="Basic and acidic residues" evidence="11">
    <location>
        <begin position="194"/>
        <end position="208"/>
    </location>
</feature>
<keyword evidence="6 10" id="KW-0238">DNA-binding</keyword>
<feature type="domain" description="NR LBD" evidence="13">
    <location>
        <begin position="181"/>
        <end position="439"/>
    </location>
</feature>
<keyword evidence="8 10" id="KW-0675">Receptor</keyword>